<dbReference type="InterPro" id="IPR027417">
    <property type="entry name" value="P-loop_NTPase"/>
</dbReference>
<sequence length="939" mass="103965">MQSKSFSFRKSFQKIFPSSRDKSSAPTGDTAPVPSGSIGGPTVVATTAIQTSLALLKEGSALATNVPFIGPIAGLLLLALQMRGEVKQFKGDWEAVMQKLTSVANIVVNVGESCQNHNLKEEDLPAGLRTILLSIRTELDGIEAALKECAQTGRITRVILRADMLQTVKQYDAKLSNVLQTFQAKMALDSRFAQIVMERNTTVTHPTPTEATTSMPTKPRTPQIFFGRGAELAQIIHMIFTNIGSHPARIAILGPGGYGKTTLANAVLTHDRVKEYYGLSRYFVACESISSSGALLIELGKVLGVLKGSSDSLWSRIHTSLEAKECIIYFDNFESPWDQAGDTRHSVEELLSSVTELRRVTVLITMRGTERPSETQWTRPLLAPLQTLDHHAAKEIWVHVTDVYDDHAEELMKAVDYVPLAVNLLAHLAQTTPPALLWKEWNSKQTKVIQWGQRHRLSNMEYSIQLSIDSGRMKANPRAKDLLGVLSTLPDGMHMQQLDKFHGILGDIEIVMCLQVLQQCGLINLSGERYHPHPIIRHFCNYHDLTSSRYKVSLEDYYLTLASISSWYAEPQQYAEMVLEVNNTKAILLGLLESNYENHQKLINAILSFTELHRNIGDLSDKLIAKAVQFLQENHGSTSLLIKCIQKWASLYMYADDLNNAKEKLQEAERLCSSSGGNDHLAQILRELGTIYLSQGAHNEAEASFQRALRLYEAANDHLGQGKGHYGLGGIYLHLGKYTEAEASYLKASQFARVANSSMDQASAYAGLADTYVQLGKLNEAEASYQQALEIDKAGNNVISQGNDYVGLGDIYIRQNKFTEAISALQSALDLHKLANNILGQGACYSSLGETYLGQHKLNEAEASFQKAIELCRAANNGSGLGCALDGLGRLYTESNEFGKAKAMFEEAMSAFQQMQDTEREKYSKANLDLLFWKMRQGI</sequence>
<dbReference type="Proteomes" id="UP001203297">
    <property type="component" value="Unassembled WGS sequence"/>
</dbReference>
<feature type="repeat" description="TPR" evidence="3">
    <location>
        <begin position="842"/>
        <end position="875"/>
    </location>
</feature>
<evidence type="ECO:0000256" key="4">
    <source>
        <dbReference type="SAM" id="MobiDB-lite"/>
    </source>
</evidence>
<organism evidence="5 6">
    <name type="scientific">Multifurca ochricompacta</name>
    <dbReference type="NCBI Taxonomy" id="376703"/>
    <lineage>
        <taxon>Eukaryota</taxon>
        <taxon>Fungi</taxon>
        <taxon>Dikarya</taxon>
        <taxon>Basidiomycota</taxon>
        <taxon>Agaricomycotina</taxon>
        <taxon>Agaricomycetes</taxon>
        <taxon>Russulales</taxon>
        <taxon>Russulaceae</taxon>
        <taxon>Multifurca</taxon>
    </lineage>
</organism>
<dbReference type="PANTHER" id="PTHR45641">
    <property type="entry name" value="TETRATRICOPEPTIDE REPEAT PROTEIN (AFU_ORTHOLOGUE AFUA_6G03870)"/>
    <property type="match status" value="1"/>
</dbReference>
<dbReference type="InterPro" id="IPR011990">
    <property type="entry name" value="TPR-like_helical_dom_sf"/>
</dbReference>
<dbReference type="Pfam" id="PF13424">
    <property type="entry name" value="TPR_12"/>
    <property type="match status" value="3"/>
</dbReference>
<accession>A0AAD4LT17</accession>
<keyword evidence="1" id="KW-0677">Repeat</keyword>
<proteinExistence type="predicted"/>
<comment type="caution">
    <text evidence="5">The sequence shown here is derived from an EMBL/GenBank/DDBJ whole genome shotgun (WGS) entry which is preliminary data.</text>
</comment>
<dbReference type="AlphaFoldDB" id="A0AAD4LT17"/>
<dbReference type="GO" id="GO:0043531">
    <property type="term" value="F:ADP binding"/>
    <property type="evidence" value="ECO:0007669"/>
    <property type="project" value="InterPro"/>
</dbReference>
<dbReference type="InterPro" id="IPR019734">
    <property type="entry name" value="TPR_rpt"/>
</dbReference>
<evidence type="ECO:0000256" key="1">
    <source>
        <dbReference type="ARBA" id="ARBA00022737"/>
    </source>
</evidence>
<dbReference type="SUPFAM" id="SSF52540">
    <property type="entry name" value="P-loop containing nucleoside triphosphate hydrolases"/>
    <property type="match status" value="1"/>
</dbReference>
<reference evidence="5" key="1">
    <citation type="journal article" date="2022" name="New Phytol.">
        <title>Evolutionary transition to the ectomycorrhizal habit in the genomes of a hyperdiverse lineage of mushroom-forming fungi.</title>
        <authorList>
            <person name="Looney B."/>
            <person name="Miyauchi S."/>
            <person name="Morin E."/>
            <person name="Drula E."/>
            <person name="Courty P.E."/>
            <person name="Kohler A."/>
            <person name="Kuo A."/>
            <person name="LaButti K."/>
            <person name="Pangilinan J."/>
            <person name="Lipzen A."/>
            <person name="Riley R."/>
            <person name="Andreopoulos W."/>
            <person name="He G."/>
            <person name="Johnson J."/>
            <person name="Nolan M."/>
            <person name="Tritt A."/>
            <person name="Barry K.W."/>
            <person name="Grigoriev I.V."/>
            <person name="Nagy L.G."/>
            <person name="Hibbett D."/>
            <person name="Henrissat B."/>
            <person name="Matheny P.B."/>
            <person name="Labbe J."/>
            <person name="Martin F.M."/>
        </authorList>
    </citation>
    <scope>NUCLEOTIDE SEQUENCE</scope>
    <source>
        <strain evidence="5">BPL690</strain>
    </source>
</reference>
<evidence type="ECO:0000256" key="2">
    <source>
        <dbReference type="ARBA" id="ARBA00022803"/>
    </source>
</evidence>
<dbReference type="Pfam" id="PF13176">
    <property type="entry name" value="TPR_7"/>
    <property type="match status" value="1"/>
</dbReference>
<dbReference type="PANTHER" id="PTHR45641:SF19">
    <property type="entry name" value="NEPHROCYSTIN-3"/>
    <property type="match status" value="1"/>
</dbReference>
<name>A0AAD4LT17_9AGAM</name>
<dbReference type="PROSITE" id="PS50293">
    <property type="entry name" value="TPR_REGION"/>
    <property type="match status" value="1"/>
</dbReference>
<gene>
    <name evidence="5" type="ORF">B0F90DRAFT_1944075</name>
</gene>
<dbReference type="Gene3D" id="3.40.50.300">
    <property type="entry name" value="P-loop containing nucleotide triphosphate hydrolases"/>
    <property type="match status" value="1"/>
</dbReference>
<feature type="region of interest" description="Disordered" evidence="4">
    <location>
        <begin position="16"/>
        <end position="38"/>
    </location>
</feature>
<evidence type="ECO:0000313" key="5">
    <source>
        <dbReference type="EMBL" id="KAI0288552.1"/>
    </source>
</evidence>
<evidence type="ECO:0000256" key="3">
    <source>
        <dbReference type="PROSITE-ProRule" id="PRU00339"/>
    </source>
</evidence>
<dbReference type="SMART" id="SM00028">
    <property type="entry name" value="TPR"/>
    <property type="match status" value="7"/>
</dbReference>
<evidence type="ECO:0000313" key="6">
    <source>
        <dbReference type="Proteomes" id="UP001203297"/>
    </source>
</evidence>
<protein>
    <submittedName>
        <fullName evidence="5">Uncharacterized protein</fullName>
    </submittedName>
</protein>
<feature type="repeat" description="TPR" evidence="3">
    <location>
        <begin position="762"/>
        <end position="795"/>
    </location>
</feature>
<feature type="repeat" description="TPR" evidence="3">
    <location>
        <begin position="682"/>
        <end position="715"/>
    </location>
</feature>
<dbReference type="SUPFAM" id="SSF48452">
    <property type="entry name" value="TPR-like"/>
    <property type="match status" value="2"/>
</dbReference>
<dbReference type="PROSITE" id="PS50005">
    <property type="entry name" value="TPR"/>
    <property type="match status" value="4"/>
</dbReference>
<keyword evidence="6" id="KW-1185">Reference proteome</keyword>
<dbReference type="InterPro" id="IPR059179">
    <property type="entry name" value="MLKL-like_MCAfunc"/>
</dbReference>
<dbReference type="EMBL" id="WTXG01000454">
    <property type="protein sequence ID" value="KAI0288552.1"/>
    <property type="molecule type" value="Genomic_DNA"/>
</dbReference>
<feature type="repeat" description="TPR" evidence="3">
    <location>
        <begin position="802"/>
        <end position="835"/>
    </location>
</feature>
<dbReference type="Gene3D" id="1.25.40.10">
    <property type="entry name" value="Tetratricopeptide repeat domain"/>
    <property type="match status" value="2"/>
</dbReference>
<keyword evidence="2 3" id="KW-0802">TPR repeat</keyword>
<dbReference type="CDD" id="cd21037">
    <property type="entry name" value="MLKL_NTD"/>
    <property type="match status" value="1"/>
</dbReference>